<evidence type="ECO:0000256" key="4">
    <source>
        <dbReference type="ARBA" id="ARBA00022692"/>
    </source>
</evidence>
<evidence type="ECO:0000256" key="6">
    <source>
        <dbReference type="ARBA" id="ARBA00022989"/>
    </source>
</evidence>
<evidence type="ECO:0000256" key="1">
    <source>
        <dbReference type="ARBA" id="ARBA00004370"/>
    </source>
</evidence>
<name>A0A1C0AGF8_9FIRM</name>
<evidence type="ECO:0000313" key="10">
    <source>
        <dbReference type="EMBL" id="RDY22139.1"/>
    </source>
</evidence>
<comment type="caution">
    <text evidence="10">The sequence shown here is derived from an EMBL/GenBank/DDBJ whole genome shotgun (WGS) entry which is preliminary data.</text>
</comment>
<dbReference type="InterPro" id="IPR001901">
    <property type="entry name" value="Translocase_SecE/Sec61-g"/>
</dbReference>
<evidence type="ECO:0000313" key="11">
    <source>
        <dbReference type="Proteomes" id="UP000093352"/>
    </source>
</evidence>
<keyword evidence="6 9" id="KW-1133">Transmembrane helix</keyword>
<evidence type="ECO:0000256" key="8">
    <source>
        <dbReference type="ARBA" id="ARBA00023136"/>
    </source>
</evidence>
<dbReference type="GO" id="GO:0005886">
    <property type="term" value="C:plasma membrane"/>
    <property type="evidence" value="ECO:0007669"/>
    <property type="project" value="TreeGrafter"/>
</dbReference>
<dbReference type="AlphaFoldDB" id="A0A1C0AGF8"/>
<evidence type="ECO:0000256" key="2">
    <source>
        <dbReference type="ARBA" id="ARBA00022448"/>
    </source>
</evidence>
<dbReference type="PANTHER" id="PTHR33910">
    <property type="entry name" value="PROTEIN TRANSLOCASE SUBUNIT SECE"/>
    <property type="match status" value="1"/>
</dbReference>
<comment type="subcellular location">
    <subcellularLocation>
        <location evidence="1">Membrane</location>
    </subcellularLocation>
</comment>
<keyword evidence="4 9" id="KW-0812">Transmembrane</keyword>
<keyword evidence="2" id="KW-0813">Transport</keyword>
<dbReference type="GO" id="GO:0006605">
    <property type="term" value="P:protein targeting"/>
    <property type="evidence" value="ECO:0007669"/>
    <property type="project" value="InterPro"/>
</dbReference>
<accession>A0A1C0AGF8</accession>
<dbReference type="Proteomes" id="UP000093352">
    <property type="component" value="Unassembled WGS sequence"/>
</dbReference>
<evidence type="ECO:0000256" key="9">
    <source>
        <dbReference type="SAM" id="Phobius"/>
    </source>
</evidence>
<evidence type="ECO:0000256" key="7">
    <source>
        <dbReference type="ARBA" id="ARBA00023010"/>
    </source>
</evidence>
<dbReference type="Pfam" id="PF00584">
    <property type="entry name" value="SecE"/>
    <property type="match status" value="1"/>
</dbReference>
<keyword evidence="3" id="KW-1003">Cell membrane</keyword>
<dbReference type="GO" id="GO:0006886">
    <property type="term" value="P:intracellular protein transport"/>
    <property type="evidence" value="ECO:0007669"/>
    <property type="project" value="InterPro"/>
</dbReference>
<protein>
    <submittedName>
        <fullName evidence="10">Preprotein translocase subunit SecE</fullName>
    </submittedName>
</protein>
<dbReference type="InterPro" id="IPR038379">
    <property type="entry name" value="SecE_sf"/>
</dbReference>
<keyword evidence="8 9" id="KW-0472">Membrane</keyword>
<keyword evidence="5" id="KW-0653">Protein transport</keyword>
<evidence type="ECO:0000256" key="3">
    <source>
        <dbReference type="ARBA" id="ARBA00022475"/>
    </source>
</evidence>
<feature type="transmembrane region" description="Helical" evidence="9">
    <location>
        <begin position="20"/>
        <end position="47"/>
    </location>
</feature>
<dbReference type="InterPro" id="IPR005807">
    <property type="entry name" value="SecE_bac"/>
</dbReference>
<keyword evidence="7" id="KW-0811">Translocation</keyword>
<reference evidence="10 11" key="1">
    <citation type="journal article" date="2016" name="Genome Announc.">
        <title>Draft Genome Sequence of Criibacterium bergeronii gen. nov., sp. nov., Strain CCRI-22567T, Isolated from a Vaginal Sample from a Woman with Bacterial Vaginosis.</title>
        <authorList>
            <person name="Maheux A.F."/>
            <person name="Berube E."/>
            <person name="Boudreau D.K."/>
            <person name="Raymond F."/>
            <person name="Corbeil J."/>
            <person name="Roy P.H."/>
            <person name="Boissinot M."/>
            <person name="Omar R.F."/>
        </authorList>
    </citation>
    <scope>NUCLEOTIDE SEQUENCE [LARGE SCALE GENOMIC DNA]</scope>
    <source>
        <strain evidence="10 11">CCRI-22567</strain>
    </source>
</reference>
<dbReference type="GO" id="GO:0009306">
    <property type="term" value="P:protein secretion"/>
    <property type="evidence" value="ECO:0007669"/>
    <property type="project" value="InterPro"/>
</dbReference>
<keyword evidence="11" id="KW-1185">Reference proteome</keyword>
<dbReference type="STRING" id="1871336.BBG48_07715"/>
<dbReference type="PANTHER" id="PTHR33910:SF1">
    <property type="entry name" value="PROTEIN TRANSLOCASE SUBUNIT SECE"/>
    <property type="match status" value="1"/>
</dbReference>
<dbReference type="EMBL" id="MBEW02000002">
    <property type="protein sequence ID" value="RDY22139.1"/>
    <property type="molecule type" value="Genomic_DNA"/>
</dbReference>
<dbReference type="NCBIfam" id="TIGR00964">
    <property type="entry name" value="secE_bact"/>
    <property type="match status" value="1"/>
</dbReference>
<proteinExistence type="predicted"/>
<gene>
    <name evidence="10" type="primary">secE</name>
    <name evidence="10" type="ORF">BBG48_001705</name>
</gene>
<dbReference type="GO" id="GO:0008320">
    <property type="term" value="F:protein transmembrane transporter activity"/>
    <property type="evidence" value="ECO:0007669"/>
    <property type="project" value="InterPro"/>
</dbReference>
<evidence type="ECO:0000256" key="5">
    <source>
        <dbReference type="ARBA" id="ARBA00022927"/>
    </source>
</evidence>
<sequence>MELNKVHWPKPEELKKYTAVVVATVLFFSVVIYIIDSALGYAISLLVK</sequence>
<dbReference type="GO" id="GO:0043952">
    <property type="term" value="P:protein transport by the Sec complex"/>
    <property type="evidence" value="ECO:0007669"/>
    <property type="project" value="TreeGrafter"/>
</dbReference>
<dbReference type="Gene3D" id="1.20.5.1030">
    <property type="entry name" value="Preprotein translocase secy subunit"/>
    <property type="match status" value="1"/>
</dbReference>
<organism evidence="10 11">
    <name type="scientific">Criibacterium bergeronii</name>
    <dbReference type="NCBI Taxonomy" id="1871336"/>
    <lineage>
        <taxon>Bacteria</taxon>
        <taxon>Bacillati</taxon>
        <taxon>Bacillota</taxon>
        <taxon>Clostridia</taxon>
        <taxon>Peptostreptococcales</taxon>
        <taxon>Filifactoraceae</taxon>
        <taxon>Criibacterium</taxon>
    </lineage>
</organism>